<evidence type="ECO:0000313" key="2">
    <source>
        <dbReference type="Proteomes" id="UP001465119"/>
    </source>
</evidence>
<organism evidence="1 2">
    <name type="scientific">Faecalibacterium intestinale</name>
    <dbReference type="NCBI Taxonomy" id="3133155"/>
    <lineage>
        <taxon>Bacteria</taxon>
        <taxon>Bacillati</taxon>
        <taxon>Bacillota</taxon>
        <taxon>Clostridia</taxon>
        <taxon>Eubacteriales</taxon>
        <taxon>Oscillospiraceae</taxon>
        <taxon>Faecalibacterium</taxon>
    </lineage>
</organism>
<protein>
    <recommendedName>
        <fullName evidence="3">Membrane protein insertion efficiency factor YidD</fullName>
    </recommendedName>
</protein>
<dbReference type="Proteomes" id="UP001465119">
    <property type="component" value="Unassembled WGS sequence"/>
</dbReference>
<comment type="caution">
    <text evidence="1">The sequence shown here is derived from an EMBL/GenBank/DDBJ whole genome shotgun (WGS) entry which is preliminary data.</text>
</comment>
<accession>A0ABV1C3P7</accession>
<keyword evidence="2" id="KW-1185">Reference proteome</keyword>
<evidence type="ECO:0000313" key="1">
    <source>
        <dbReference type="EMBL" id="MEQ2385339.1"/>
    </source>
</evidence>
<dbReference type="EMBL" id="JBBMEN010000004">
    <property type="protein sequence ID" value="MEQ2385339.1"/>
    <property type="molecule type" value="Genomic_DNA"/>
</dbReference>
<sequence>MIRIFGFSFMAMSLLLPLFRSGHAVRTDRMQRTYARHPLFLHSFILYWILQQNARLRATFLPFSGIFCKRSHSRLYKCNPIFTVPFFTVPFANVVRKQAVCRYSPSCENAVAALRRALQPRNINLISADDAQSKAERILNRPTQKEKGLLRKTRNSPF</sequence>
<name>A0ABV1C3P7_9FIRM</name>
<gene>
    <name evidence="1" type="ORF">WMO20_05245</name>
</gene>
<dbReference type="RefSeq" id="WP_349186051.1">
    <property type="nucleotide sequence ID" value="NZ_JBBMEN010000004.1"/>
</dbReference>
<reference evidence="1 2" key="1">
    <citation type="submission" date="2024-03" db="EMBL/GenBank/DDBJ databases">
        <title>Human intestinal bacterial collection.</title>
        <authorList>
            <person name="Pauvert C."/>
            <person name="Hitch T.C.A."/>
            <person name="Clavel T."/>
        </authorList>
    </citation>
    <scope>NUCLEOTIDE SEQUENCE [LARGE SCALE GENOMIC DNA]</scope>
    <source>
        <strain evidence="1 2">CLA-AA-H281</strain>
    </source>
</reference>
<proteinExistence type="predicted"/>
<evidence type="ECO:0008006" key="3">
    <source>
        <dbReference type="Google" id="ProtNLM"/>
    </source>
</evidence>